<evidence type="ECO:0000256" key="2">
    <source>
        <dbReference type="ARBA" id="ARBA00022729"/>
    </source>
</evidence>
<gene>
    <name evidence="6" type="ORF">AYO20_11282</name>
</gene>
<dbReference type="OrthoDB" id="536881at2759"/>
<dbReference type="GO" id="GO:0009277">
    <property type="term" value="C:fungal-type cell wall"/>
    <property type="evidence" value="ECO:0007669"/>
    <property type="project" value="TreeGrafter"/>
</dbReference>
<feature type="chain" id="PRO_5008083291" evidence="5">
    <location>
        <begin position="20"/>
        <end position="424"/>
    </location>
</feature>
<evidence type="ECO:0000256" key="4">
    <source>
        <dbReference type="SAM" id="Phobius"/>
    </source>
</evidence>
<dbReference type="SUPFAM" id="SSF52058">
    <property type="entry name" value="L domain-like"/>
    <property type="match status" value="2"/>
</dbReference>
<comment type="caution">
    <text evidence="6">The sequence shown here is derived from an EMBL/GenBank/DDBJ whole genome shotgun (WGS) entry which is preliminary data.</text>
</comment>
<dbReference type="AlphaFoldDB" id="A0A178BYF0"/>
<evidence type="ECO:0000256" key="5">
    <source>
        <dbReference type="SAM" id="SignalP"/>
    </source>
</evidence>
<evidence type="ECO:0000256" key="1">
    <source>
        <dbReference type="ARBA" id="ARBA00004196"/>
    </source>
</evidence>
<keyword evidence="4" id="KW-0812">Transmembrane</keyword>
<dbReference type="RefSeq" id="XP_022494504.1">
    <property type="nucleotide sequence ID" value="XM_022649534.1"/>
</dbReference>
<evidence type="ECO:0000313" key="7">
    <source>
        <dbReference type="Proteomes" id="UP000185904"/>
    </source>
</evidence>
<dbReference type="PANTHER" id="PTHR31018">
    <property type="entry name" value="SPORULATION-SPECIFIC PROTEIN-RELATED"/>
    <property type="match status" value="1"/>
</dbReference>
<dbReference type="PANTHER" id="PTHR31018:SF3">
    <property type="entry name" value="RECEPTOR PROTEIN-TYROSINE KINASE"/>
    <property type="match status" value="1"/>
</dbReference>
<accession>A0A178BYF0</accession>
<proteinExistence type="predicted"/>
<dbReference type="GO" id="GO:0009986">
    <property type="term" value="C:cell surface"/>
    <property type="evidence" value="ECO:0007669"/>
    <property type="project" value="TreeGrafter"/>
</dbReference>
<feature type="signal peptide" evidence="5">
    <location>
        <begin position="1"/>
        <end position="19"/>
    </location>
</feature>
<sequence length="424" mass="47341">MFFGSIIYFAGGLLLAVYAQSTPCACSNSTILINSLETLEAAQACTTAAGDIVIEYGEDLPPEIEFPVLETVEGSVLSLNFDENIPAWRFSAPRLNRVKDFYLSHWVNLTTIDMPLFDHADRIRLNDLPQLTTAHFLSTVSRIDFNYEIWNTSLTNITNNRLLYATFVEIFDNPKLETVELLALRNASYNIALRRNRPGLDVRLRDLKEVWHLELQQIASLTVPVLENVIGYFIVNASSLNTLSAPNLQTIGTWYDPHIVVTDNRGLIVTNNQVLDTLSFPQLKNVTLDLVIRNDTSLRNVHFPELHSVAGNVALEGQFTEITFPDLNRVGGEFSIGVGQSSAFCRPFQDLKENGSIRGDFSCPEFSEPTPRSQLDLDNMQEYIDEYLEWVITGQTNAGAIVTVPAFKGVLMVVACLGALFHAM</sequence>
<comment type="subcellular location">
    <subcellularLocation>
        <location evidence="1">Cell envelope</location>
    </subcellularLocation>
</comment>
<dbReference type="GO" id="GO:0005886">
    <property type="term" value="C:plasma membrane"/>
    <property type="evidence" value="ECO:0007669"/>
    <property type="project" value="TreeGrafter"/>
</dbReference>
<dbReference type="InterPro" id="IPR051648">
    <property type="entry name" value="CWI-Assembly_Regulator"/>
</dbReference>
<dbReference type="GO" id="GO:0031505">
    <property type="term" value="P:fungal-type cell wall organization"/>
    <property type="evidence" value="ECO:0007669"/>
    <property type="project" value="TreeGrafter"/>
</dbReference>
<keyword evidence="4" id="KW-0472">Membrane</keyword>
<feature type="transmembrane region" description="Helical" evidence="4">
    <location>
        <begin position="398"/>
        <end position="421"/>
    </location>
</feature>
<protein>
    <submittedName>
        <fullName evidence="6">Uncharacterized protein</fullName>
    </submittedName>
</protein>
<organism evidence="6 7">
    <name type="scientific">Fonsecaea nubica</name>
    <dbReference type="NCBI Taxonomy" id="856822"/>
    <lineage>
        <taxon>Eukaryota</taxon>
        <taxon>Fungi</taxon>
        <taxon>Dikarya</taxon>
        <taxon>Ascomycota</taxon>
        <taxon>Pezizomycotina</taxon>
        <taxon>Eurotiomycetes</taxon>
        <taxon>Chaetothyriomycetidae</taxon>
        <taxon>Chaetothyriales</taxon>
        <taxon>Herpotrichiellaceae</taxon>
        <taxon>Fonsecaea</taxon>
    </lineage>
</organism>
<evidence type="ECO:0000256" key="3">
    <source>
        <dbReference type="ARBA" id="ARBA00023180"/>
    </source>
</evidence>
<dbReference type="EMBL" id="LVCJ01000143">
    <property type="protein sequence ID" value="OAL22046.1"/>
    <property type="molecule type" value="Genomic_DNA"/>
</dbReference>
<dbReference type="GeneID" id="34594666"/>
<reference evidence="6 7" key="1">
    <citation type="submission" date="2016-03" db="EMBL/GenBank/DDBJ databases">
        <title>The draft genome sequence of Fonsecaea nubica causative agent of cutaneous subcutaneous infection in human host.</title>
        <authorList>
            <person name="Costa F."/>
            <person name="Sybren D.H."/>
            <person name="Raittz R.T."/>
            <person name="Weiss V.A."/>
            <person name="Leao A.C."/>
            <person name="Gomes R."/>
            <person name="De Souza E.M."/>
            <person name="Pedrosa F.O."/>
            <person name="Steffens M.B."/>
            <person name="Bombassaro A."/>
            <person name="Tadra-Sfeir M.Z."/>
            <person name="Moreno L.F."/>
            <person name="Najafzadeh M.J."/>
            <person name="Felipe M.S."/>
            <person name="Teixeira M."/>
            <person name="Sun J."/>
            <person name="Xi L."/>
            <person name="Castro M.A."/>
            <person name="Vicente V.A."/>
        </authorList>
    </citation>
    <scope>NUCLEOTIDE SEQUENCE [LARGE SCALE GENOMIC DNA]</scope>
    <source>
        <strain evidence="6 7">CBS 269.64</strain>
    </source>
</reference>
<evidence type="ECO:0000313" key="6">
    <source>
        <dbReference type="EMBL" id="OAL22046.1"/>
    </source>
</evidence>
<keyword evidence="2 5" id="KW-0732">Signal</keyword>
<keyword evidence="4" id="KW-1133">Transmembrane helix</keyword>
<keyword evidence="7" id="KW-1185">Reference proteome</keyword>
<keyword evidence="3" id="KW-0325">Glycoprotein</keyword>
<name>A0A178BYF0_9EURO</name>
<dbReference type="Proteomes" id="UP000185904">
    <property type="component" value="Unassembled WGS sequence"/>
</dbReference>